<dbReference type="Gene3D" id="3.40.50.2300">
    <property type="match status" value="2"/>
</dbReference>
<organism evidence="5 7">
    <name type="scientific">Sphingobium fuliginis (strain ATCC 27551)</name>
    <dbReference type="NCBI Taxonomy" id="336203"/>
    <lineage>
        <taxon>Bacteria</taxon>
        <taxon>Pseudomonadati</taxon>
        <taxon>Pseudomonadota</taxon>
        <taxon>Alphaproteobacteria</taxon>
        <taxon>Sphingomonadales</taxon>
        <taxon>Sphingomonadaceae</taxon>
        <taxon>Sphingobium</taxon>
    </lineage>
</organism>
<evidence type="ECO:0000256" key="2">
    <source>
        <dbReference type="ARBA" id="ARBA00023125"/>
    </source>
</evidence>
<evidence type="ECO:0000313" key="6">
    <source>
        <dbReference type="EMBL" id="QOT70194.1"/>
    </source>
</evidence>
<dbReference type="SUPFAM" id="SSF47413">
    <property type="entry name" value="lambda repressor-like DNA-binding domains"/>
    <property type="match status" value="1"/>
</dbReference>
<dbReference type="EMBL" id="CP060035">
    <property type="protein sequence ID" value="QOT70194.1"/>
    <property type="molecule type" value="Genomic_DNA"/>
</dbReference>
<accession>A0A292ZBG3</accession>
<reference evidence="6" key="6">
    <citation type="journal article" date="2021" name="Microbiol. Resour. Announc.">
        <title>Complete Genome Sequence of Sphingobium barthaii KK22, a High-Molecular-Weight Polycyclic Aromatic Hydrocarbon-Degrading Soil Bacterium.</title>
        <authorList>
            <person name="Mori J.F."/>
            <person name="Kanaly R.A."/>
        </authorList>
    </citation>
    <scope>NUCLEOTIDE SEQUENCE</scope>
    <source>
        <strain evidence="6">KK22</strain>
    </source>
</reference>
<dbReference type="SUPFAM" id="SSF53822">
    <property type="entry name" value="Periplasmic binding protein-like I"/>
    <property type="match status" value="1"/>
</dbReference>
<evidence type="ECO:0000256" key="3">
    <source>
        <dbReference type="ARBA" id="ARBA00023163"/>
    </source>
</evidence>
<sequence length="340" mass="37298">MAVNEKPTSFDIATLAGVSQPTVSRALRGDRTVSEATRKRIEAIARQLNYTVDKNASSLRRGKSNTLALLFFEDLLPDESYINPFFLSMLGPILQTCAKRGYDLLTSFQQLSTDWHVDYEDSRKADGIILLGYGDYESYRARLEQLVAQGTHFVRWGSVDPNALGMTIGCDNRRGGREAGQHLIERGRRTIAFLGDASSRYPEFRDRYAGLTEAMREAGLPVDIGLHVDALSTEQSGHEAASRLIARGLPFDAIFAGSDLIAIGAMRALDEAGMRVPQDVALIGFDDIPAASLTRPPLTTVAQDYLRAGEVLVDALIGQIDRKPVEPTLLAPRLVTRMTA</sequence>
<dbReference type="Gene3D" id="1.10.260.40">
    <property type="entry name" value="lambda repressor-like DNA-binding domains"/>
    <property type="match status" value="1"/>
</dbReference>
<dbReference type="InterPro" id="IPR028082">
    <property type="entry name" value="Peripla_BP_I"/>
</dbReference>
<proteinExistence type="predicted"/>
<name>A0A292ZBG3_SPHSA</name>
<protein>
    <submittedName>
        <fullName evidence="6">LacI family DNA-binding transcriptional regulator</fullName>
    </submittedName>
    <submittedName>
        <fullName evidence="5">Transcriptional regulator of maltose utilization, LacI family</fullName>
    </submittedName>
</protein>
<dbReference type="Pfam" id="PF13377">
    <property type="entry name" value="Peripla_BP_3"/>
    <property type="match status" value="1"/>
</dbReference>
<gene>
    <name evidence="6" type="ORF">H5V43_08370</name>
    <name evidence="5" type="ORF">SFOMI_1347</name>
</gene>
<evidence type="ECO:0000259" key="4">
    <source>
        <dbReference type="PROSITE" id="PS50932"/>
    </source>
</evidence>
<dbReference type="GO" id="GO:0003700">
    <property type="term" value="F:DNA-binding transcription factor activity"/>
    <property type="evidence" value="ECO:0007669"/>
    <property type="project" value="TreeGrafter"/>
</dbReference>
<dbReference type="RefSeq" id="WP_025547785.1">
    <property type="nucleotide sequence ID" value="NZ_BATN01000014.1"/>
</dbReference>
<dbReference type="PANTHER" id="PTHR30146:SF120">
    <property type="entry name" value="ALANINE RACEMASE"/>
    <property type="match status" value="1"/>
</dbReference>
<dbReference type="CDD" id="cd01392">
    <property type="entry name" value="HTH_LacI"/>
    <property type="match status" value="1"/>
</dbReference>
<dbReference type="GO" id="GO:0000976">
    <property type="term" value="F:transcription cis-regulatory region binding"/>
    <property type="evidence" value="ECO:0007669"/>
    <property type="project" value="TreeGrafter"/>
</dbReference>
<keyword evidence="3" id="KW-0804">Transcription</keyword>
<keyword evidence="1" id="KW-0805">Transcription regulation</keyword>
<dbReference type="InterPro" id="IPR010982">
    <property type="entry name" value="Lambda_DNA-bd_dom_sf"/>
</dbReference>
<reference evidence="5 7" key="2">
    <citation type="journal article" date="2013" name="Environ. Sci. Technol.">
        <title>The 4-tert-butylphenol-utilizing bacterium Sphingobium fuliginis OMI can degrade bisphenols via phenolic ring hydroxylation and meta-cleavage pathway.</title>
        <authorList>
            <person name="Ogata Y."/>
            <person name="Goda S."/>
            <person name="Toyama T."/>
            <person name="Sei K."/>
            <person name="Ike M."/>
        </authorList>
    </citation>
    <scope>NUCLEOTIDE SEQUENCE [LARGE SCALE GENOMIC DNA]</scope>
    <source>
        <strain evidence="5 7">OMI</strain>
    </source>
</reference>
<reference evidence="5 7" key="1">
    <citation type="journal article" date="2013" name="Biodegradation">
        <title>Occurrence of 4-tert-butylphenol (4-t-BP) biodegradation in an aquatic sample caused by the presence of Spirodela polyrrhiza and isolation of a 4-t-BP-utilizing bacterium.</title>
        <authorList>
            <person name="Ogata Y."/>
            <person name="Toyama T."/>
            <person name="Yu N."/>
            <person name="Wang X."/>
            <person name="Sei K."/>
            <person name="Ike M."/>
        </authorList>
    </citation>
    <scope>NUCLEOTIDE SEQUENCE [LARGE SCALE GENOMIC DNA]</scope>
    <source>
        <strain evidence="5 7">OMI</strain>
    </source>
</reference>
<dbReference type="SMART" id="SM00354">
    <property type="entry name" value="HTH_LACI"/>
    <property type="match status" value="1"/>
</dbReference>
<reference evidence="5" key="3">
    <citation type="submission" date="2017-10" db="EMBL/GenBank/DDBJ databases">
        <title>Bioaugmenting a lab-scale membrane bioreactor with Sphingobium fuliginis OMI to degrade 4-tert-butylphenol.</title>
        <authorList>
            <person name="Takada K."/>
            <person name="Shiba T."/>
            <person name="Soda S."/>
            <person name="Inoue D."/>
            <person name="Miyake M."/>
            <person name="Eguchi M."/>
            <person name="Ike M."/>
        </authorList>
    </citation>
    <scope>NUCLEOTIDE SEQUENCE</scope>
    <source>
        <strain evidence="5">OMI</strain>
    </source>
</reference>
<keyword evidence="2 6" id="KW-0238">DNA-binding</keyword>
<dbReference type="Proteomes" id="UP000221538">
    <property type="component" value="Unassembled WGS sequence"/>
</dbReference>
<dbReference type="InterPro" id="IPR046335">
    <property type="entry name" value="LacI/GalR-like_sensor"/>
</dbReference>
<evidence type="ECO:0000256" key="1">
    <source>
        <dbReference type="ARBA" id="ARBA00023015"/>
    </source>
</evidence>
<reference evidence="8" key="5">
    <citation type="submission" date="2020-08" db="EMBL/GenBank/DDBJ databases">
        <title>Complete genome sequence of Sphingobium barthaii strain KK22, a high-molecular-weight polycyclic aromatic hydrocarbon-degrading soil bacterium.</title>
        <authorList>
            <person name="Mori J.F."/>
            <person name="Kanaly R.A."/>
        </authorList>
    </citation>
    <scope>NUCLEOTIDE SEQUENCE [LARGE SCALE GENOMIC DNA]</scope>
    <source>
        <strain evidence="8">KK22</strain>
    </source>
</reference>
<dbReference type="PANTHER" id="PTHR30146">
    <property type="entry name" value="LACI-RELATED TRANSCRIPTIONAL REPRESSOR"/>
    <property type="match status" value="1"/>
</dbReference>
<dbReference type="CDD" id="cd06295">
    <property type="entry name" value="PBP1_CelR"/>
    <property type="match status" value="1"/>
</dbReference>
<evidence type="ECO:0000313" key="5">
    <source>
        <dbReference type="EMBL" id="GAY20817.1"/>
    </source>
</evidence>
<feature type="domain" description="HTH lacI-type" evidence="4">
    <location>
        <begin position="7"/>
        <end position="61"/>
    </location>
</feature>
<dbReference type="PROSITE" id="PS50932">
    <property type="entry name" value="HTH_LACI_2"/>
    <property type="match status" value="1"/>
</dbReference>
<dbReference type="InterPro" id="IPR000843">
    <property type="entry name" value="HTH_LacI"/>
</dbReference>
<dbReference type="KEGG" id="sbar:H5V43_08370"/>
<evidence type="ECO:0000313" key="7">
    <source>
        <dbReference type="Proteomes" id="UP000221538"/>
    </source>
</evidence>
<evidence type="ECO:0000313" key="8">
    <source>
        <dbReference type="Proteomes" id="UP000593663"/>
    </source>
</evidence>
<dbReference type="AlphaFoldDB" id="A0A292ZBG3"/>
<dbReference type="Pfam" id="PF00356">
    <property type="entry name" value="LacI"/>
    <property type="match status" value="1"/>
</dbReference>
<dbReference type="EMBL" id="BEWI01000031">
    <property type="protein sequence ID" value="GAY20817.1"/>
    <property type="molecule type" value="Genomic_DNA"/>
</dbReference>
<reference evidence="5" key="4">
    <citation type="submission" date="2017-10" db="EMBL/GenBank/DDBJ databases">
        <authorList>
            <person name="Banno H."/>
            <person name="Chua N.-H."/>
        </authorList>
    </citation>
    <scope>NUCLEOTIDE SEQUENCE</scope>
    <source>
        <strain evidence="5">OMI</strain>
    </source>
</reference>
<dbReference type="Proteomes" id="UP000593663">
    <property type="component" value="Chromosome 1"/>
</dbReference>